<comment type="caution">
    <text evidence="1">The sequence shown here is derived from an EMBL/GenBank/DDBJ whole genome shotgun (WGS) entry which is preliminary data.</text>
</comment>
<dbReference type="EMBL" id="QNTT01000018">
    <property type="protein sequence ID" value="RBA36792.1"/>
    <property type="molecule type" value="Genomic_DNA"/>
</dbReference>
<accession>A0A365PA80</accession>
<protein>
    <submittedName>
        <fullName evidence="1">Uncharacterized protein</fullName>
    </submittedName>
</protein>
<reference evidence="1 2" key="1">
    <citation type="submission" date="2018-06" db="EMBL/GenBank/DDBJ databases">
        <title>Whole genome sequencing of four bacterial strains from South Shetland trench revealing bio-synthetic gene clusters.</title>
        <authorList>
            <person name="Abdel-Mageed W.M."/>
            <person name="Lehri B."/>
            <person name="Jarmusch S.A."/>
            <person name="Miranda K."/>
            <person name="Goodfellow M."/>
            <person name="Jaspars M."/>
            <person name="Karlyshev A.V."/>
        </authorList>
    </citation>
    <scope>NUCLEOTIDE SEQUENCE [LARGE SCALE GENOMIC DNA]</scope>
    <source>
        <strain evidence="1 2">SST1</strain>
    </source>
</reference>
<sequence>MAKPGTLLESFDLEVPDEYRTIAAEIWLVLADDGTEMLWHYEDGRHAFTHPARRCANCGEVITASASGARCFGCAGGLNL</sequence>
<gene>
    <name evidence="1" type="ORF">DQ226_08370</name>
</gene>
<evidence type="ECO:0000313" key="1">
    <source>
        <dbReference type="EMBL" id="RBA36792.1"/>
    </source>
</evidence>
<proteinExistence type="predicted"/>
<dbReference type="AlphaFoldDB" id="A0A365PA80"/>
<dbReference type="Proteomes" id="UP000252187">
    <property type="component" value="Unassembled WGS sequence"/>
</dbReference>
<organism evidence="1 2">
    <name type="scientific">Dietzia maris</name>
    <dbReference type="NCBI Taxonomy" id="37915"/>
    <lineage>
        <taxon>Bacteria</taxon>
        <taxon>Bacillati</taxon>
        <taxon>Actinomycetota</taxon>
        <taxon>Actinomycetes</taxon>
        <taxon>Mycobacteriales</taxon>
        <taxon>Dietziaceae</taxon>
        <taxon>Dietzia</taxon>
    </lineage>
</organism>
<name>A0A365PA80_9ACTN</name>
<evidence type="ECO:0000313" key="2">
    <source>
        <dbReference type="Proteomes" id="UP000252187"/>
    </source>
</evidence>